<sequence>MDLLQNPFHILNASPRDNRRRIMELADERSLLLDSSECMEARSDLTNPRKRLSVEVAWLPGIGPKRVGEVLSLLESSPTDLLAVDKLSSIARANLLASGLAHLPDHNADDVAEWILDISWAFEDLDPEELSVIINEERVVSGFPEVSDISAVEAEIQERRRHYRQAIKSALDKLSPKELVKAVTVAVESATDDGEEHGPILIADLVDSYEVEAQGFLDTEEKNISTLVEKLRAAVDSEQPDSVLSPLVRQLIQVVKNWDTVAQPIQVSAKSRGLDHDASHRVANLVRSLAIHMFNEHGKLDFSQQLTNMLQEVFAEVGEVAERTAEDSDALAEIAEEQIRYVESLTTKAEEWRREITYEAEVGAIFKDKLRISPEGIEWKGRRWDLDSITRVRWGGTKHSVNGIPTGTTYSIVFGNSSNYTSIELKKEATYSNFIDRLWKAVGVRLLTEYLQGLREGKKYRFGSTIMSDHGMELERKKLFGSNERIFCRWSELVVWNGAGVFCIGKKDDKKLAAAFSYQEEDNIHVLEAVIRMFWKQGGDRLSSLFRGVAPYE</sequence>
<gene>
    <name evidence="1" type="primary">spa09</name>
</gene>
<proteinExistence type="predicted"/>
<organism evidence="1">
    <name type="scientific">Photobacterium damsela subsp. piscicida</name>
    <name type="common">Pasteurella piscicida</name>
    <dbReference type="NCBI Taxonomy" id="38294"/>
    <lineage>
        <taxon>Bacteria</taxon>
        <taxon>Pseudomonadati</taxon>
        <taxon>Pseudomonadota</taxon>
        <taxon>Gammaproteobacteria</taxon>
        <taxon>Vibrionales</taxon>
        <taxon>Vibrionaceae</taxon>
        <taxon>Photobacterium</taxon>
    </lineage>
</organism>
<reference evidence="1" key="2">
    <citation type="thesis" date="2006" institute="Department of Microbiology" country="University of Santiago de Compostela, Santiago de Compostela, Spain">
        <title>Molecular characterization of the iron transport systems in Photobacterium damselae, analysis of the genetic variability and presence of mobile elements.</title>
        <authorList>
            <person name="Juiz-Rio S."/>
        </authorList>
    </citation>
    <scope>NUCLEOTIDE SEQUENCE</scope>
    <source>
        <strain evidence="1">PC554.2</strain>
    </source>
</reference>
<dbReference type="EMBL" id="AJ870986">
    <property type="protein sequence ID" value="CAQ35001.1"/>
    <property type="molecule type" value="Genomic_DNA"/>
</dbReference>
<reference evidence="1" key="1">
    <citation type="journal article" date="2005" name="Microbiology (Mosc.)">
        <title>Subtractive hybridization reveals a high genetic diversity in the fishpathogen Photobacterium damselae subsp. piscicida: evidence of a SXT-likeelement.</title>
        <authorList>
            <person name="Juiz-Rio S."/>
            <person name="Osorio C.R."/>
            <person name="de Lorenzo V."/>
            <person name="Lemos M.L."/>
        </authorList>
    </citation>
    <scope>NUCLEOTIDE SEQUENCE</scope>
    <source>
        <strain evidence="1">PC554.2</strain>
    </source>
</reference>
<reference evidence="1" key="3">
    <citation type="journal article" date="2008" name="J. Bacteriol.">
        <title>Genomic and functional analysis of ICEPdaSpa1, a fish-pathogen-derived SXT-related integrating conjugative element that can mobilize a virulence plasmid.</title>
        <authorList>
            <person name="Osorio C.R."/>
            <person name="Marrero J."/>
            <person name="Wozniak R.A."/>
            <person name="Lemos M.L."/>
            <person name="Burrus V."/>
            <person name="Waldor M.K."/>
        </authorList>
    </citation>
    <scope>NUCLEOTIDE SEQUENCE</scope>
    <source>
        <strain evidence="1">PC554.2</strain>
    </source>
</reference>
<evidence type="ECO:0000313" key="1">
    <source>
        <dbReference type="EMBL" id="CAQ35001.1"/>
    </source>
</evidence>
<protein>
    <submittedName>
        <fullName evidence="1">Uncharacterized protein</fullName>
    </submittedName>
</protein>
<dbReference type="AlphaFoldDB" id="B1V8H3"/>
<name>B1V8H3_PHODP</name>
<accession>B1V8H3</accession>